<dbReference type="SUPFAM" id="SSF56796">
    <property type="entry name" value="Dehydroquinate synthase-like"/>
    <property type="match status" value="1"/>
</dbReference>
<evidence type="ECO:0000259" key="5">
    <source>
        <dbReference type="Pfam" id="PF00465"/>
    </source>
</evidence>
<protein>
    <submittedName>
        <fullName evidence="7">Alcohol dehydrogenase</fullName>
    </submittedName>
</protein>
<reference evidence="7 8" key="1">
    <citation type="submission" date="2019-09" db="EMBL/GenBank/DDBJ databases">
        <authorList>
            <person name="Depoorter E."/>
        </authorList>
    </citation>
    <scope>NUCLEOTIDE SEQUENCE [LARGE SCALE GENOMIC DNA]</scope>
    <source>
        <strain evidence="7">R-18109</strain>
    </source>
</reference>
<evidence type="ECO:0000256" key="2">
    <source>
        <dbReference type="ARBA" id="ARBA00007358"/>
    </source>
</evidence>
<dbReference type="PANTHER" id="PTHR11496:SF102">
    <property type="entry name" value="ALCOHOL DEHYDROGENASE 4"/>
    <property type="match status" value="1"/>
</dbReference>
<evidence type="ECO:0000259" key="6">
    <source>
        <dbReference type="Pfam" id="PF25137"/>
    </source>
</evidence>
<dbReference type="Proteomes" id="UP000494260">
    <property type="component" value="Unassembled WGS sequence"/>
</dbReference>
<comment type="similarity">
    <text evidence="2">Belongs to the iron-containing alcohol dehydrogenase family.</text>
</comment>
<feature type="domain" description="Alcohol dehydrogenase iron-type/glycerol dehydrogenase GldA" evidence="5">
    <location>
        <begin position="15"/>
        <end position="180"/>
    </location>
</feature>
<comment type="cofactor">
    <cofactor evidence="1">
        <name>Fe cation</name>
        <dbReference type="ChEBI" id="CHEBI:24875"/>
    </cofactor>
</comment>
<sequence length="391" mass="41344">MEMLPQSMLFETVPSILQEWGCVRRLGQVMAAWTERRHVLIVTDAGLHNAGVLEPAKASLAAEGFRVAVFDEVVADPPEIVVSRCVEFARRAEADIVIGLGGGSSMDIAKLAAVLTVSQQSLAEMYGIGNVRGARLPLVQIPTTAGTGSEVTNISIVSVNETTKMGIVARQLYADKVILDAELTVGLPRSHTAATGIDAMVHAIEAYTSKHKKNAISDALAREALRLLVSNLIPACENGEDRHAREAMLLGATLAGQAFANAPVAAVHALAYPLGGHFHIPHGLSNALMLAPVLRFNAEAAAAHYSELADVVGAGGTGGMGDATARTAAFIAFLEDLMDRSGAPRRLRDVGVTHASLPTLAADAMKQQRLLLNNPVVVTEPDALRLYEQAY</sequence>
<dbReference type="PANTHER" id="PTHR11496">
    <property type="entry name" value="ALCOHOL DEHYDROGENASE"/>
    <property type="match status" value="1"/>
</dbReference>
<dbReference type="Gene3D" id="1.20.1090.10">
    <property type="entry name" value="Dehydroquinate synthase-like - alpha domain"/>
    <property type="match status" value="1"/>
</dbReference>
<dbReference type="GO" id="GO:0004022">
    <property type="term" value="F:alcohol dehydrogenase (NAD+) activity"/>
    <property type="evidence" value="ECO:0007669"/>
    <property type="project" value="TreeGrafter"/>
</dbReference>
<dbReference type="InterPro" id="IPR018211">
    <property type="entry name" value="ADH_Fe_CS"/>
</dbReference>
<dbReference type="FunFam" id="3.40.50.1970:FF:000003">
    <property type="entry name" value="Alcohol dehydrogenase, iron-containing"/>
    <property type="match status" value="1"/>
</dbReference>
<dbReference type="FunFam" id="1.20.1090.10:FF:000001">
    <property type="entry name" value="Aldehyde-alcohol dehydrogenase"/>
    <property type="match status" value="1"/>
</dbReference>
<dbReference type="GO" id="GO:0046872">
    <property type="term" value="F:metal ion binding"/>
    <property type="evidence" value="ECO:0007669"/>
    <property type="project" value="InterPro"/>
</dbReference>
<proteinExistence type="inferred from homology"/>
<dbReference type="InterPro" id="IPR056798">
    <property type="entry name" value="ADH_Fe_C"/>
</dbReference>
<feature type="domain" description="Fe-containing alcohol dehydrogenase-like C-terminal" evidence="6">
    <location>
        <begin position="192"/>
        <end position="391"/>
    </location>
</feature>
<evidence type="ECO:0000256" key="4">
    <source>
        <dbReference type="ARBA" id="ARBA00023027"/>
    </source>
</evidence>
<evidence type="ECO:0000313" key="7">
    <source>
        <dbReference type="EMBL" id="VWD04127.1"/>
    </source>
</evidence>
<dbReference type="AlphaFoldDB" id="A0A6P2X526"/>
<evidence type="ECO:0000313" key="8">
    <source>
        <dbReference type="Proteomes" id="UP000494260"/>
    </source>
</evidence>
<accession>A0A6P2X526</accession>
<dbReference type="InterPro" id="IPR001670">
    <property type="entry name" value="ADH_Fe/GldA"/>
</dbReference>
<name>A0A6P2X526_BURL3</name>
<dbReference type="PROSITE" id="PS00913">
    <property type="entry name" value="ADH_IRON_1"/>
    <property type="match status" value="1"/>
</dbReference>
<gene>
    <name evidence="7" type="ORF">BLA18109_04774</name>
</gene>
<dbReference type="Pfam" id="PF25137">
    <property type="entry name" value="ADH_Fe_C"/>
    <property type="match status" value="1"/>
</dbReference>
<organism evidence="7 8">
    <name type="scientific">Burkholderia lata (strain ATCC 17760 / DSM 23089 / LMG 22485 / NCIMB 9086 / R18194 / 383)</name>
    <dbReference type="NCBI Taxonomy" id="482957"/>
    <lineage>
        <taxon>Bacteria</taxon>
        <taxon>Pseudomonadati</taxon>
        <taxon>Pseudomonadota</taxon>
        <taxon>Betaproteobacteria</taxon>
        <taxon>Burkholderiales</taxon>
        <taxon>Burkholderiaceae</taxon>
        <taxon>Burkholderia</taxon>
        <taxon>Burkholderia cepacia complex</taxon>
    </lineage>
</organism>
<evidence type="ECO:0000256" key="3">
    <source>
        <dbReference type="ARBA" id="ARBA00023002"/>
    </source>
</evidence>
<dbReference type="RefSeq" id="WP_174952785.1">
    <property type="nucleotide sequence ID" value="NZ_CABVQH010000017.1"/>
</dbReference>
<dbReference type="EMBL" id="CABVQH010000017">
    <property type="protein sequence ID" value="VWD04127.1"/>
    <property type="molecule type" value="Genomic_DNA"/>
</dbReference>
<keyword evidence="3" id="KW-0560">Oxidoreductase</keyword>
<dbReference type="Pfam" id="PF00465">
    <property type="entry name" value="Fe-ADH"/>
    <property type="match status" value="1"/>
</dbReference>
<dbReference type="CDD" id="cd08193">
    <property type="entry name" value="HVD"/>
    <property type="match status" value="1"/>
</dbReference>
<dbReference type="InterPro" id="IPR039697">
    <property type="entry name" value="Alcohol_dehydrogenase_Fe"/>
</dbReference>
<keyword evidence="4" id="KW-0520">NAD</keyword>
<evidence type="ECO:0000256" key="1">
    <source>
        <dbReference type="ARBA" id="ARBA00001962"/>
    </source>
</evidence>
<dbReference type="Gene3D" id="3.40.50.1970">
    <property type="match status" value="1"/>
</dbReference>